<protein>
    <recommendedName>
        <fullName evidence="5">YueH-like protein</fullName>
    </recommendedName>
</protein>
<reference evidence="1 3" key="1">
    <citation type="submission" date="2014-10" db="EMBL/GenBank/DDBJ databases">
        <title>Draft genome of phytase producing Bacillus ginsengihumi strain M2.11.</title>
        <authorList>
            <person name="Toymentseva A."/>
            <person name="Boulygina E.A."/>
            <person name="Kazakov S.V."/>
            <person name="Kayumov I."/>
            <person name="Suleimanova A.D."/>
            <person name="Mardanova A.M."/>
            <person name="Maria S.N."/>
            <person name="Sergey M.Y."/>
            <person name="Sharipova M.R."/>
        </authorList>
    </citation>
    <scope>NUCLEOTIDE SEQUENCE [LARGE SCALE GENOMIC DNA]</scope>
    <source>
        <strain evidence="1 3">M2.11</strain>
    </source>
</reference>
<dbReference type="Pfam" id="PF14166">
    <property type="entry name" value="YueH"/>
    <property type="match status" value="1"/>
</dbReference>
<dbReference type="RefSeq" id="WP_025731074.1">
    <property type="nucleotide sequence ID" value="NZ_JAAIWK010000002.1"/>
</dbReference>
<evidence type="ECO:0000313" key="4">
    <source>
        <dbReference type="Proteomes" id="UP000476934"/>
    </source>
</evidence>
<name>A0A0A6XXN8_9BACI</name>
<accession>A0A0A6XXN8</accession>
<reference evidence="2 4" key="2">
    <citation type="submission" date="2020-02" db="EMBL/GenBank/DDBJ databases">
        <authorList>
            <person name="Feng H."/>
        </authorList>
    </citation>
    <scope>NUCLEOTIDE SEQUENCE [LARGE SCALE GENOMIC DNA]</scope>
    <source>
        <strain evidence="2 4">Gsoil 114</strain>
    </source>
</reference>
<keyword evidence="4" id="KW-1185">Reference proteome</keyword>
<dbReference type="EMBL" id="JAAIWK010000002">
    <property type="protein sequence ID" value="NEY18744.1"/>
    <property type="molecule type" value="Genomic_DNA"/>
</dbReference>
<dbReference type="InterPro" id="IPR020260">
    <property type="entry name" value="Uncharacterised_YueH"/>
</dbReference>
<dbReference type="Proteomes" id="UP000030588">
    <property type="component" value="Unassembled WGS sequence"/>
</dbReference>
<sequence>MKIRKMMVNHDELNVFIYENKKEEYFIVAIPAFEWSATFTYDEEREPLIERLTNSLIRTNVMTDVEAVATRIYQWTREM</sequence>
<evidence type="ECO:0000313" key="3">
    <source>
        <dbReference type="Proteomes" id="UP000030588"/>
    </source>
</evidence>
<dbReference type="Proteomes" id="UP000476934">
    <property type="component" value="Unassembled WGS sequence"/>
</dbReference>
<dbReference type="AlphaFoldDB" id="A0A0A6XXN8"/>
<proteinExistence type="predicted"/>
<gene>
    <name evidence="2" type="ORF">G4D61_02015</name>
    <name evidence="1" type="ORF">NG54_12685</name>
</gene>
<dbReference type="EMBL" id="JRUN01000039">
    <property type="protein sequence ID" value="KHD84862.1"/>
    <property type="molecule type" value="Genomic_DNA"/>
</dbReference>
<organism evidence="1 3">
    <name type="scientific">Heyndrickxia ginsengihumi</name>
    <dbReference type="NCBI Taxonomy" id="363870"/>
    <lineage>
        <taxon>Bacteria</taxon>
        <taxon>Bacillati</taxon>
        <taxon>Bacillota</taxon>
        <taxon>Bacilli</taxon>
        <taxon>Bacillales</taxon>
        <taxon>Bacillaceae</taxon>
        <taxon>Heyndrickxia</taxon>
    </lineage>
</organism>
<evidence type="ECO:0000313" key="2">
    <source>
        <dbReference type="EMBL" id="NEY18744.1"/>
    </source>
</evidence>
<evidence type="ECO:0000313" key="1">
    <source>
        <dbReference type="EMBL" id="KHD84862.1"/>
    </source>
</evidence>
<comment type="caution">
    <text evidence="1">The sequence shown here is derived from an EMBL/GenBank/DDBJ whole genome shotgun (WGS) entry which is preliminary data.</text>
</comment>
<dbReference type="OrthoDB" id="2390431at2"/>
<evidence type="ECO:0008006" key="5">
    <source>
        <dbReference type="Google" id="ProtNLM"/>
    </source>
</evidence>
<reference evidence="2 4" key="3">
    <citation type="submission" date="2020-03" db="EMBL/GenBank/DDBJ databases">
        <title>Bacillus aquiflavi sp. nov., isolated from yellow water of strong flavor Chinese baijiu in Yibin region of China.</title>
        <authorList>
            <person name="Xie J."/>
        </authorList>
    </citation>
    <scope>NUCLEOTIDE SEQUENCE [LARGE SCALE GENOMIC DNA]</scope>
    <source>
        <strain evidence="2 4">Gsoil 114</strain>
    </source>
</reference>